<organism evidence="9 10">
    <name type="scientific">Helicobacter trogontum</name>
    <dbReference type="NCBI Taxonomy" id="50960"/>
    <lineage>
        <taxon>Bacteria</taxon>
        <taxon>Pseudomonadati</taxon>
        <taxon>Campylobacterota</taxon>
        <taxon>Epsilonproteobacteria</taxon>
        <taxon>Campylobacterales</taxon>
        <taxon>Helicobacteraceae</taxon>
        <taxon>Helicobacter</taxon>
    </lineage>
</organism>
<dbReference type="RefSeq" id="WP_104742214.1">
    <property type="nucleotide sequence ID" value="NZ_FZNF01000030.1"/>
</dbReference>
<proteinExistence type="inferred from homology"/>
<dbReference type="Gene3D" id="1.20.140.70">
    <property type="entry name" value="Oligopeptidase f, N-terminal domain"/>
    <property type="match status" value="1"/>
</dbReference>
<dbReference type="InterPro" id="IPR013647">
    <property type="entry name" value="OligopepF_N_dom"/>
</dbReference>
<evidence type="ECO:0000256" key="2">
    <source>
        <dbReference type="ARBA" id="ARBA00022723"/>
    </source>
</evidence>
<reference evidence="9 10" key="1">
    <citation type="journal article" date="2014" name="Genome Announc.">
        <title>Draft genome sequences of eight enterohepatic helicobacter species isolated from both laboratory and wild rodents.</title>
        <authorList>
            <person name="Sheh A."/>
            <person name="Shen Z."/>
            <person name="Fox J.G."/>
        </authorList>
    </citation>
    <scope>NUCLEOTIDE SEQUENCE [LARGE SCALE GENOMIC DNA]</scope>
    <source>
        <strain evidence="9 10">ATCC 49310</strain>
    </source>
</reference>
<evidence type="ECO:0000256" key="3">
    <source>
        <dbReference type="ARBA" id="ARBA00022801"/>
    </source>
</evidence>
<keyword evidence="3 6" id="KW-0378">Hydrolase</keyword>
<feature type="domain" description="Peptidase M3A/M3B catalytic" evidence="7">
    <location>
        <begin position="245"/>
        <end position="624"/>
    </location>
</feature>
<evidence type="ECO:0000256" key="6">
    <source>
        <dbReference type="RuleBase" id="RU003435"/>
    </source>
</evidence>
<feature type="domain" description="Oligopeptidase F N-terminal" evidence="8">
    <location>
        <begin position="161"/>
        <end position="227"/>
    </location>
</feature>
<comment type="caution">
    <text evidence="9">The sequence shown here is derived from an EMBL/GenBank/DDBJ whole genome shotgun (WGS) entry which is preliminary data.</text>
</comment>
<evidence type="ECO:0000259" key="7">
    <source>
        <dbReference type="Pfam" id="PF01432"/>
    </source>
</evidence>
<dbReference type="InterPro" id="IPR045090">
    <property type="entry name" value="Pept_M3A_M3B"/>
</dbReference>
<name>A0A4U8THP9_9HELI</name>
<dbReference type="PANTHER" id="PTHR11804:SF5">
    <property type="entry name" value="OLIGOENDOPEPTIDASE F"/>
    <property type="match status" value="1"/>
</dbReference>
<keyword evidence="5 6" id="KW-0482">Metalloprotease</keyword>
<accession>A0A4U8THP9</accession>
<dbReference type="GO" id="GO:0004222">
    <property type="term" value="F:metalloendopeptidase activity"/>
    <property type="evidence" value="ECO:0007669"/>
    <property type="project" value="InterPro"/>
</dbReference>
<comment type="similarity">
    <text evidence="6">Belongs to the peptidase M3 family.</text>
</comment>
<dbReference type="Gene3D" id="1.10.1370.20">
    <property type="entry name" value="Oligoendopeptidase f, C-terminal domain"/>
    <property type="match status" value="1"/>
</dbReference>
<dbReference type="Proteomes" id="UP000029861">
    <property type="component" value="Unassembled WGS sequence"/>
</dbReference>
<evidence type="ECO:0000259" key="8">
    <source>
        <dbReference type="Pfam" id="PF08439"/>
    </source>
</evidence>
<sequence>MAKDFTTSNENTQTKNINTEELLRGEILMQKSEIDKDQKSLISSKNKKIKLIEKKALPESLEFNLDTLFKDEKELENFAKELDIKLQEFNDAYAGKLSMLQAEDFSKALQVYDSLSEGLGAIMTYVFLKFAVDSKTYGALYADYELKCNAMYAKVMFFELEFADLDSAKMNEFITQNDKYSFFLQNIEATKKYKLSLKEEQILLNVAPVGVDAFSRLFDESFANMRFKGVVDDEKIGEEEILGFLHVDDRKLRKLAQKNFTKGLRKNSHLLTYILNMVRKDVAITQKLRGYEKPESFRHINNQTTQASVDSMIDCVNANMQLVHGYYRVKAQFLGHKLKDYDRYAPLGLTKNGKKTRVEFQDALYDTLESFYNFSPRFYEIAKEAVFNGWIDSHPKPTKRGGAFSHGSVPSAHPYVMLNFTGNRRDAFTIAHELGHAIHQELSKIQGTLNHDTPLTTAETASVFAEMLLFDSMKKTLKGKELLEIYAGKIEDIFSTLFRQIVMTNFERAIHEKEGELKSEDFDKIWLDENKKMFGNSVYLTKKYAKWWSYIPHFIHSPFYCYAYSYGQLLVLALFGLYKKSEDKEKFIQTYIDFLSAGGSKSPKDLILTFGFDVNESAFWEIGMNEVKNLLKEFEDLLNSTKL</sequence>
<keyword evidence="1 6" id="KW-0645">Protease</keyword>
<dbReference type="GO" id="GO:0006508">
    <property type="term" value="P:proteolysis"/>
    <property type="evidence" value="ECO:0007669"/>
    <property type="project" value="UniProtKB-KW"/>
</dbReference>
<evidence type="ECO:0000313" key="10">
    <source>
        <dbReference type="Proteomes" id="UP000029861"/>
    </source>
</evidence>
<protein>
    <submittedName>
        <fullName evidence="9">Oligoendopeptidase F</fullName>
    </submittedName>
</protein>
<dbReference type="PANTHER" id="PTHR11804">
    <property type="entry name" value="PROTEASE M3 THIMET OLIGOPEPTIDASE-RELATED"/>
    <property type="match status" value="1"/>
</dbReference>
<evidence type="ECO:0000313" key="9">
    <source>
        <dbReference type="EMBL" id="TLD99214.1"/>
    </source>
</evidence>
<comment type="cofactor">
    <cofactor evidence="6">
        <name>Zn(2+)</name>
        <dbReference type="ChEBI" id="CHEBI:29105"/>
    </cofactor>
    <text evidence="6">Binds 1 zinc ion.</text>
</comment>
<keyword evidence="2 6" id="KW-0479">Metal-binding</keyword>
<dbReference type="Pfam" id="PF08439">
    <property type="entry name" value="Peptidase_M3_N"/>
    <property type="match status" value="1"/>
</dbReference>
<dbReference type="InterPro" id="IPR001567">
    <property type="entry name" value="Pept_M3A_M3B_dom"/>
</dbReference>
<evidence type="ECO:0000256" key="5">
    <source>
        <dbReference type="ARBA" id="ARBA00023049"/>
    </source>
</evidence>
<dbReference type="CDD" id="cd09610">
    <property type="entry name" value="M3B_PepF"/>
    <property type="match status" value="1"/>
</dbReference>
<dbReference type="AlphaFoldDB" id="A0A4U8THP9"/>
<gene>
    <name evidence="9" type="ORF">LS80_002060</name>
</gene>
<dbReference type="Pfam" id="PF01432">
    <property type="entry name" value="Peptidase_M3"/>
    <property type="match status" value="1"/>
</dbReference>
<dbReference type="InterPro" id="IPR042088">
    <property type="entry name" value="OligoPept_F_C"/>
</dbReference>
<keyword evidence="4 6" id="KW-0862">Zinc</keyword>
<evidence type="ECO:0000256" key="4">
    <source>
        <dbReference type="ARBA" id="ARBA00022833"/>
    </source>
</evidence>
<evidence type="ECO:0000256" key="1">
    <source>
        <dbReference type="ARBA" id="ARBA00022670"/>
    </source>
</evidence>
<dbReference type="GO" id="GO:0006518">
    <property type="term" value="P:peptide metabolic process"/>
    <property type="evidence" value="ECO:0007669"/>
    <property type="project" value="TreeGrafter"/>
</dbReference>
<dbReference type="SUPFAM" id="SSF55486">
    <property type="entry name" value="Metalloproteases ('zincins'), catalytic domain"/>
    <property type="match status" value="1"/>
</dbReference>
<dbReference type="GO" id="GO:0046872">
    <property type="term" value="F:metal ion binding"/>
    <property type="evidence" value="ECO:0007669"/>
    <property type="project" value="UniProtKB-UniRule"/>
</dbReference>
<dbReference type="EMBL" id="JRPK02000004">
    <property type="protein sequence ID" value="TLD99214.1"/>
    <property type="molecule type" value="Genomic_DNA"/>
</dbReference>
<dbReference type="STRING" id="50960.LS81_07550"/>